<dbReference type="InterPro" id="IPR001584">
    <property type="entry name" value="Integrase_cat-core"/>
</dbReference>
<gene>
    <name evidence="3" type="ORF">DRT54_23350</name>
</gene>
<protein>
    <submittedName>
        <fullName evidence="3">Transposase</fullName>
    </submittedName>
</protein>
<dbReference type="InterPro" id="IPR036388">
    <property type="entry name" value="WH-like_DNA-bd_sf"/>
</dbReference>
<feature type="domain" description="Integrase catalytic" evidence="1">
    <location>
        <begin position="297"/>
        <end position="472"/>
    </location>
</feature>
<sequence length="683" mass="77100">MWVTAKECAGVKGLPSAEKNIRIRLERATEQNPEWRRKRTGSKAFEYHIDCLPADAQKVLRTRLAKQLLNDASVPAVVDGKASKNLSVRQSLEVMVKCPELALREVQSLTDKQKAIADARILLAAEVHKLRNFGGMTRTTAVKYIVEGVRNEALAERVITAASMANARQGKTRKGISTGALQEWYSAFLLVQGDAIKLQALLAPGHHKAVPWQQVPWLDDFFMFYRTWQRPTITDAYSRFAEWWNRVYAGNDAMLAAIPSVDAVTRLLRKVPVIVKERFRSTGSAWRSLNPFVRREWTTLPVNAVWVGDGHCMKMEAFNPETGNIFRPEITLIMDAGQRFIVGWSLALSESTVAVADALRHGMMQHGIPLIYYSDNGGGEKNRNLDADITGILPRLGVEHHTGIPGNPQGRGIIERVNKEIPRDVALSFQSYCAKNADDETVRMQQRIARAALVAMHKGKDLTKRQAAAAGKIPTWEQLLEAIELEVARYNNRPHTSLPRRENGEHYSPAAYRKMLIKEQAAEIDYLSPDELHEMFRPEIVRTTSRGEVRLFNNIYFAHELAAESGNEVRVSYDIHDANSVIVRRMDGSFICDAIWNGNRVDAFAKPVIKKLQEQRVKGRIARAQVTIDDASRELKPAIEHQPDFNLGFGSLPPQPKEDEKDKLYLFASERDRDLKKNGTHHR</sequence>
<dbReference type="AlphaFoldDB" id="A0A5W5W529"/>
<dbReference type="SUPFAM" id="SSF46955">
    <property type="entry name" value="Putative DNA-binding domain"/>
    <property type="match status" value="1"/>
</dbReference>
<dbReference type="PROSITE" id="PS51702">
    <property type="entry name" value="HTH_MU"/>
    <property type="match status" value="1"/>
</dbReference>
<evidence type="ECO:0000259" key="2">
    <source>
        <dbReference type="PROSITE" id="PS51702"/>
    </source>
</evidence>
<dbReference type="InterPro" id="IPR015378">
    <property type="entry name" value="Transposase-like_Mu_C"/>
</dbReference>
<dbReference type="GO" id="GO:0003677">
    <property type="term" value="F:DNA binding"/>
    <property type="evidence" value="ECO:0007669"/>
    <property type="project" value="InterPro"/>
</dbReference>
<feature type="domain" description="HTH Mu-type" evidence="2">
    <location>
        <begin position="1"/>
        <end position="68"/>
    </location>
</feature>
<dbReference type="GO" id="GO:0015074">
    <property type="term" value="P:DNA integration"/>
    <property type="evidence" value="ECO:0007669"/>
    <property type="project" value="InterPro"/>
</dbReference>
<dbReference type="InterPro" id="IPR003314">
    <property type="entry name" value="Mu-type_HTH"/>
</dbReference>
<evidence type="ECO:0000259" key="1">
    <source>
        <dbReference type="PROSITE" id="PS50994"/>
    </source>
</evidence>
<dbReference type="SUPFAM" id="SSF50610">
    <property type="entry name" value="mu transposase, C-terminal domain"/>
    <property type="match status" value="1"/>
</dbReference>
<dbReference type="InterPro" id="IPR009061">
    <property type="entry name" value="DNA-bd_dom_put_sf"/>
</dbReference>
<dbReference type="EMBL" id="AAHKWI010000054">
    <property type="protein sequence ID" value="EBX3156945.1"/>
    <property type="molecule type" value="Genomic_DNA"/>
</dbReference>
<dbReference type="InterPro" id="IPR012337">
    <property type="entry name" value="RNaseH-like_sf"/>
</dbReference>
<dbReference type="Gene3D" id="2.30.30.130">
    <property type="entry name" value="Transposase, Mu, C-terminal"/>
    <property type="match status" value="1"/>
</dbReference>
<organism evidence="3">
    <name type="scientific">Salmonella newport</name>
    <dbReference type="NCBI Taxonomy" id="108619"/>
    <lineage>
        <taxon>Bacteria</taxon>
        <taxon>Pseudomonadati</taxon>
        <taxon>Pseudomonadota</taxon>
        <taxon>Gammaproteobacteria</taxon>
        <taxon>Enterobacterales</taxon>
        <taxon>Enterobacteriaceae</taxon>
        <taxon>Salmonella</taxon>
    </lineage>
</organism>
<proteinExistence type="predicted"/>
<dbReference type="SUPFAM" id="SSF53098">
    <property type="entry name" value="Ribonuclease H-like"/>
    <property type="match status" value="1"/>
</dbReference>
<evidence type="ECO:0000313" key="3">
    <source>
        <dbReference type="EMBL" id="EBX3156945.1"/>
    </source>
</evidence>
<name>A0A5W5W529_SALNE</name>
<dbReference type="PROSITE" id="PS50994">
    <property type="entry name" value="INTEGRASE"/>
    <property type="match status" value="1"/>
</dbReference>
<comment type="caution">
    <text evidence="3">The sequence shown here is derived from an EMBL/GenBank/DDBJ whole genome shotgun (WGS) entry which is preliminary data.</text>
</comment>
<dbReference type="Pfam" id="PF02316">
    <property type="entry name" value="HTH_Tnp_Mu_1"/>
    <property type="match status" value="1"/>
</dbReference>
<dbReference type="Gene3D" id="1.10.10.10">
    <property type="entry name" value="Winged helix-like DNA-binding domain superfamily/Winged helix DNA-binding domain"/>
    <property type="match status" value="1"/>
</dbReference>
<dbReference type="Gene3D" id="3.30.420.10">
    <property type="entry name" value="Ribonuclease H-like superfamily/Ribonuclease H"/>
    <property type="match status" value="1"/>
</dbReference>
<dbReference type="Pfam" id="PF09299">
    <property type="entry name" value="Mu-transpos_C"/>
    <property type="match status" value="1"/>
</dbReference>
<dbReference type="InterPro" id="IPR009004">
    <property type="entry name" value="Transposase_Mu_C"/>
</dbReference>
<dbReference type="InterPro" id="IPR036397">
    <property type="entry name" value="RNaseH_sf"/>
</dbReference>
<accession>A0A5W5W529</accession>
<reference evidence="3" key="1">
    <citation type="submission" date="2018-07" db="EMBL/GenBank/DDBJ databases">
        <authorList>
            <person name="Ashton P.M."/>
            <person name="Dallman T."/>
            <person name="Nair S."/>
            <person name="De Pinna E."/>
            <person name="Peters T."/>
            <person name="Grant K."/>
        </authorList>
    </citation>
    <scope>NUCLEOTIDE SEQUENCE</scope>
    <source>
        <strain evidence="3">136562</strain>
    </source>
</reference>